<dbReference type="SMART" id="SM01091">
    <property type="entry name" value="CorC_HlyC"/>
    <property type="match status" value="1"/>
</dbReference>
<evidence type="ECO:0000313" key="12">
    <source>
        <dbReference type="EMBL" id="SVA44453.1"/>
    </source>
</evidence>
<evidence type="ECO:0000256" key="9">
    <source>
        <dbReference type="SAM" id="Phobius"/>
    </source>
</evidence>
<sequence>LSDEIPLGTLFLLLGILLTLSAFFSGTETALMRVNKYRIRHMSRKGHKGAKLAEKLLKEPDKLIAFILFGNNLVNFIAASIVGVVSMKIGGPTGVALGTFLLTVIVLLFAESAPKTIAAIFPEKIALKVSILYYPLVKMMRPLLIIINFFTNIILKIIGSVPSQRDEQLSIEELKTLIHEGMTRTSKDRQKIMMGVLDLGNVTVEDIMLPHNEIMGIDLSDSSEVNKKKIEQHFHSQLPVFDNVLDNIQGVLDLTPFLKKIDLDSFNNAIVIKHIKKPYFIPEKTTLSQQLFEFKRKKEKIGFAVDEYGNIQGLVTIEDIFEEIVGDYLEETKKLNSEMRPIKDGEYFLVNAASNIRSLNKMMNWEIPVEEAKTLNGAILEQLGYIPDQGYEIELGTYKIIIVKTKENAIQTVRIKEVDS</sequence>
<evidence type="ECO:0000256" key="4">
    <source>
        <dbReference type="ARBA" id="ARBA00022692"/>
    </source>
</evidence>
<dbReference type="InterPro" id="IPR000644">
    <property type="entry name" value="CBS_dom"/>
</dbReference>
<feature type="non-terminal residue" evidence="12">
    <location>
        <position position="420"/>
    </location>
</feature>
<evidence type="ECO:0000259" key="11">
    <source>
        <dbReference type="PROSITE" id="PS51846"/>
    </source>
</evidence>
<dbReference type="Pfam" id="PF00571">
    <property type="entry name" value="CBS"/>
    <property type="match status" value="1"/>
</dbReference>
<protein>
    <recommendedName>
        <fullName evidence="13">CNNM transmembrane domain-containing protein</fullName>
    </recommendedName>
</protein>
<dbReference type="InterPro" id="IPR005170">
    <property type="entry name" value="Transptr-assoc_dom"/>
</dbReference>
<comment type="similarity">
    <text evidence="2">Belongs to the UPF0053 family.</text>
</comment>
<dbReference type="PANTHER" id="PTHR22777:SF32">
    <property type="entry name" value="UPF0053 INNER MEMBRANE PROTEIN YFJD"/>
    <property type="match status" value="1"/>
</dbReference>
<dbReference type="AlphaFoldDB" id="A0A381VXV0"/>
<evidence type="ECO:0000256" key="3">
    <source>
        <dbReference type="ARBA" id="ARBA00022475"/>
    </source>
</evidence>
<comment type="subcellular location">
    <subcellularLocation>
        <location evidence="1">Cell membrane</location>
        <topology evidence="1">Multi-pass membrane protein</topology>
    </subcellularLocation>
</comment>
<dbReference type="GO" id="GO:0050660">
    <property type="term" value="F:flavin adenine dinucleotide binding"/>
    <property type="evidence" value="ECO:0007669"/>
    <property type="project" value="InterPro"/>
</dbReference>
<dbReference type="InterPro" id="IPR002550">
    <property type="entry name" value="CNNM"/>
</dbReference>
<feature type="transmembrane region" description="Helical" evidence="9">
    <location>
        <begin position="12"/>
        <end position="34"/>
    </location>
</feature>
<evidence type="ECO:0000256" key="7">
    <source>
        <dbReference type="ARBA" id="ARBA00023122"/>
    </source>
</evidence>
<accession>A0A381VXV0</accession>
<evidence type="ECO:0008006" key="13">
    <source>
        <dbReference type="Google" id="ProtNLM"/>
    </source>
</evidence>
<feature type="transmembrane region" description="Helical" evidence="9">
    <location>
        <begin position="131"/>
        <end position="155"/>
    </location>
</feature>
<dbReference type="PROSITE" id="PS51371">
    <property type="entry name" value="CBS"/>
    <property type="match status" value="1"/>
</dbReference>
<evidence type="ECO:0000256" key="6">
    <source>
        <dbReference type="ARBA" id="ARBA00022989"/>
    </source>
</evidence>
<gene>
    <name evidence="12" type="ORF">METZ01_LOCUS97307</name>
</gene>
<dbReference type="GO" id="GO:0005886">
    <property type="term" value="C:plasma membrane"/>
    <property type="evidence" value="ECO:0007669"/>
    <property type="project" value="UniProtKB-SubCell"/>
</dbReference>
<evidence type="ECO:0000259" key="10">
    <source>
        <dbReference type="PROSITE" id="PS51371"/>
    </source>
</evidence>
<dbReference type="InterPro" id="IPR046342">
    <property type="entry name" value="CBS_dom_sf"/>
</dbReference>
<dbReference type="Pfam" id="PF01595">
    <property type="entry name" value="CNNM"/>
    <property type="match status" value="1"/>
</dbReference>
<feature type="domain" description="CNNM transmembrane" evidence="11">
    <location>
        <begin position="3"/>
        <end position="193"/>
    </location>
</feature>
<keyword evidence="7" id="KW-0129">CBS domain</keyword>
<dbReference type="InterPro" id="IPR036318">
    <property type="entry name" value="FAD-bd_PCMH-like_sf"/>
</dbReference>
<keyword evidence="3" id="KW-1003">Cell membrane</keyword>
<proteinExistence type="inferred from homology"/>
<evidence type="ECO:0000256" key="5">
    <source>
        <dbReference type="ARBA" id="ARBA00022737"/>
    </source>
</evidence>
<keyword evidence="5" id="KW-0677">Repeat</keyword>
<feature type="non-terminal residue" evidence="12">
    <location>
        <position position="1"/>
    </location>
</feature>
<feature type="transmembrane region" description="Helical" evidence="9">
    <location>
        <begin position="91"/>
        <end position="110"/>
    </location>
</feature>
<dbReference type="PROSITE" id="PS51846">
    <property type="entry name" value="CNNM"/>
    <property type="match status" value="1"/>
</dbReference>
<dbReference type="EMBL" id="UINC01009948">
    <property type="protein sequence ID" value="SVA44453.1"/>
    <property type="molecule type" value="Genomic_DNA"/>
</dbReference>
<evidence type="ECO:0000256" key="1">
    <source>
        <dbReference type="ARBA" id="ARBA00004651"/>
    </source>
</evidence>
<dbReference type="SUPFAM" id="SSF54631">
    <property type="entry name" value="CBS-domain pair"/>
    <property type="match status" value="1"/>
</dbReference>
<dbReference type="Pfam" id="PF03471">
    <property type="entry name" value="CorC_HlyC"/>
    <property type="match status" value="1"/>
</dbReference>
<keyword evidence="6 9" id="KW-1133">Transmembrane helix</keyword>
<evidence type="ECO:0000256" key="2">
    <source>
        <dbReference type="ARBA" id="ARBA00006337"/>
    </source>
</evidence>
<keyword evidence="4 9" id="KW-0812">Transmembrane</keyword>
<reference evidence="12" key="1">
    <citation type="submission" date="2018-05" db="EMBL/GenBank/DDBJ databases">
        <authorList>
            <person name="Lanie J.A."/>
            <person name="Ng W.-L."/>
            <person name="Kazmierczak K.M."/>
            <person name="Andrzejewski T.M."/>
            <person name="Davidsen T.M."/>
            <person name="Wayne K.J."/>
            <person name="Tettelin H."/>
            <person name="Glass J.I."/>
            <person name="Rusch D."/>
            <person name="Podicherti R."/>
            <person name="Tsui H.-C.T."/>
            <person name="Winkler M.E."/>
        </authorList>
    </citation>
    <scope>NUCLEOTIDE SEQUENCE</scope>
</reference>
<dbReference type="Gene3D" id="3.30.465.10">
    <property type="match status" value="1"/>
</dbReference>
<keyword evidence="8 9" id="KW-0472">Membrane</keyword>
<organism evidence="12">
    <name type="scientific">marine metagenome</name>
    <dbReference type="NCBI Taxonomy" id="408172"/>
    <lineage>
        <taxon>unclassified sequences</taxon>
        <taxon>metagenomes</taxon>
        <taxon>ecological metagenomes</taxon>
    </lineage>
</organism>
<name>A0A381VXV0_9ZZZZ</name>
<feature type="domain" description="CBS" evidence="10">
    <location>
        <begin position="274"/>
        <end position="331"/>
    </location>
</feature>
<dbReference type="SUPFAM" id="SSF56176">
    <property type="entry name" value="FAD-binding/transporter-associated domain-like"/>
    <property type="match status" value="1"/>
</dbReference>
<feature type="transmembrane region" description="Helical" evidence="9">
    <location>
        <begin position="63"/>
        <end position="85"/>
    </location>
</feature>
<dbReference type="PANTHER" id="PTHR22777">
    <property type="entry name" value="HEMOLYSIN-RELATED"/>
    <property type="match status" value="1"/>
</dbReference>
<evidence type="ECO:0000256" key="8">
    <source>
        <dbReference type="ARBA" id="ARBA00023136"/>
    </source>
</evidence>
<dbReference type="CDD" id="cd04590">
    <property type="entry name" value="CBS_pair_CorC_HlyC_assoc"/>
    <property type="match status" value="1"/>
</dbReference>
<dbReference type="InterPro" id="IPR016169">
    <property type="entry name" value="FAD-bd_PCMH_sub2"/>
</dbReference>
<dbReference type="InterPro" id="IPR044751">
    <property type="entry name" value="Ion_transp-like_CBS"/>
</dbReference>
<dbReference type="Gene3D" id="3.10.580.10">
    <property type="entry name" value="CBS-domain"/>
    <property type="match status" value="1"/>
</dbReference>